<dbReference type="GO" id="GO:0046872">
    <property type="term" value="F:metal ion binding"/>
    <property type="evidence" value="ECO:0007669"/>
    <property type="project" value="UniProtKB-KW"/>
</dbReference>
<sequence>MPENPDFDLISFIQRLPKTETHLHIEGALPFELLQRLDSQRFATPPRSWDSDFKFESFQQFEDELLAMALSWYTSPERYQEAARVIFDNLVSQNVKYLETSFHAGVIETLGIPGPEIMAAIIEAVPKGLEVRVFLGMLRNHYNEKMAPILSDCINWKGLSGIDLHGVEVLPIEPWAEELWGEARRVGLKTKAHAGEFGGADYVEDAMHRLGVRRIEHGVRAVEDPNVVRKLVQLDVTLDICPISNIKLGVTPSIAQHPIRRLHDAGVRCTVSTDDPLSFGNQLTDEYVALSSSFNRKELALLARNGFEIALLEEEKQSSFLKNLDGIIALED</sequence>
<evidence type="ECO:0000259" key="6">
    <source>
        <dbReference type="Pfam" id="PF00962"/>
    </source>
</evidence>
<dbReference type="GO" id="GO:0000034">
    <property type="term" value="F:adenine deaminase activity"/>
    <property type="evidence" value="ECO:0007669"/>
    <property type="project" value="UniProtKB-EC"/>
</dbReference>
<keyword evidence="3" id="KW-0479">Metal-binding</keyword>
<dbReference type="InterPro" id="IPR001365">
    <property type="entry name" value="A_deaminase_dom"/>
</dbReference>
<gene>
    <name evidence="7" type="ORF">DF168_01719</name>
</gene>
<dbReference type="GO" id="GO:0005829">
    <property type="term" value="C:cytosol"/>
    <property type="evidence" value="ECO:0007669"/>
    <property type="project" value="TreeGrafter"/>
</dbReference>
<protein>
    <submittedName>
        <fullName evidence="7">Adenine deaminase</fullName>
        <ecNumber evidence="7">3.5.4.2</ecNumber>
    </submittedName>
</protein>
<accession>A0A2Z4AFY7</accession>
<comment type="similarity">
    <text evidence="2">Belongs to the metallo-dependent hydrolases superfamily. Adenosine and AMP deaminases family.</text>
</comment>
<evidence type="ECO:0000256" key="1">
    <source>
        <dbReference type="ARBA" id="ARBA00001947"/>
    </source>
</evidence>
<dbReference type="AlphaFoldDB" id="A0A2Z4AFY7"/>
<evidence type="ECO:0000256" key="2">
    <source>
        <dbReference type="ARBA" id="ARBA00006676"/>
    </source>
</evidence>
<proteinExistence type="inferred from homology"/>
<feature type="domain" description="Adenosine deaminase" evidence="6">
    <location>
        <begin position="17"/>
        <end position="325"/>
    </location>
</feature>
<evidence type="ECO:0000256" key="4">
    <source>
        <dbReference type="ARBA" id="ARBA00022801"/>
    </source>
</evidence>
<dbReference type="EC" id="3.5.4.2" evidence="7"/>
<dbReference type="Gene3D" id="3.20.20.140">
    <property type="entry name" value="Metal-dependent hydrolases"/>
    <property type="match status" value="1"/>
</dbReference>
<evidence type="ECO:0000313" key="8">
    <source>
        <dbReference type="Proteomes" id="UP000247465"/>
    </source>
</evidence>
<dbReference type="Pfam" id="PF00962">
    <property type="entry name" value="A_deaminase"/>
    <property type="match status" value="1"/>
</dbReference>
<reference evidence="7 8" key="1">
    <citation type="submission" date="2018-06" db="EMBL/GenBank/DDBJ databases">
        <title>Draft Genome Sequence of a Novel Marine Bacterium Related to the Verrucomicrobia.</title>
        <authorList>
            <person name="Vosseberg J."/>
            <person name="Martijn J."/>
            <person name="Ettema T.J.G."/>
        </authorList>
    </citation>
    <scope>NUCLEOTIDE SEQUENCE [LARGE SCALE GENOMIC DNA]</scope>
    <source>
        <strain evidence="7">TARA_B100001123</strain>
    </source>
</reference>
<organism evidence="7 8">
    <name type="scientific">Candidatus Moanibacter tarae</name>
    <dbReference type="NCBI Taxonomy" id="2200854"/>
    <lineage>
        <taxon>Bacteria</taxon>
        <taxon>Pseudomonadati</taxon>
        <taxon>Verrucomicrobiota</taxon>
        <taxon>Opitutia</taxon>
        <taxon>Puniceicoccales</taxon>
        <taxon>Puniceicoccales incertae sedis</taxon>
        <taxon>Candidatus Moanibacter</taxon>
    </lineage>
</organism>
<dbReference type="PANTHER" id="PTHR43114">
    <property type="entry name" value="ADENINE DEAMINASE"/>
    <property type="match status" value="1"/>
</dbReference>
<comment type="cofactor">
    <cofactor evidence="1">
        <name>Zn(2+)</name>
        <dbReference type="ChEBI" id="CHEBI:29105"/>
    </cofactor>
</comment>
<dbReference type="Proteomes" id="UP000247465">
    <property type="component" value="Chromosome"/>
</dbReference>
<evidence type="ECO:0000313" key="7">
    <source>
        <dbReference type="EMBL" id="AWT60505.1"/>
    </source>
</evidence>
<dbReference type="EMBL" id="CP029803">
    <property type="protein sequence ID" value="AWT60505.1"/>
    <property type="molecule type" value="Genomic_DNA"/>
</dbReference>
<dbReference type="InterPro" id="IPR006330">
    <property type="entry name" value="Ado/ade_deaminase"/>
</dbReference>
<dbReference type="InterPro" id="IPR032466">
    <property type="entry name" value="Metal_Hydrolase"/>
</dbReference>
<keyword evidence="4 7" id="KW-0378">Hydrolase</keyword>
<dbReference type="PANTHER" id="PTHR43114:SF6">
    <property type="entry name" value="ADENINE DEAMINASE"/>
    <property type="match status" value="1"/>
</dbReference>
<evidence type="ECO:0000256" key="3">
    <source>
        <dbReference type="ARBA" id="ARBA00022723"/>
    </source>
</evidence>
<dbReference type="GO" id="GO:0006146">
    <property type="term" value="P:adenine catabolic process"/>
    <property type="evidence" value="ECO:0007669"/>
    <property type="project" value="TreeGrafter"/>
</dbReference>
<evidence type="ECO:0000256" key="5">
    <source>
        <dbReference type="ARBA" id="ARBA00022833"/>
    </source>
</evidence>
<dbReference type="GO" id="GO:0043103">
    <property type="term" value="P:hypoxanthine salvage"/>
    <property type="evidence" value="ECO:0007669"/>
    <property type="project" value="TreeGrafter"/>
</dbReference>
<dbReference type="SUPFAM" id="SSF51556">
    <property type="entry name" value="Metallo-dependent hydrolases"/>
    <property type="match status" value="1"/>
</dbReference>
<dbReference type="KEGG" id="mtar:DF168_01719"/>
<name>A0A2Z4AFY7_9BACT</name>
<keyword evidence="5" id="KW-0862">Zinc</keyword>